<evidence type="ECO:0000313" key="2">
    <source>
        <dbReference type="EMBL" id="BAD78664.1"/>
    </source>
</evidence>
<evidence type="ECO:0000256" key="1">
    <source>
        <dbReference type="SAM" id="Coils"/>
    </source>
</evidence>
<dbReference type="AlphaFoldDB" id="A0A0H3K688"/>
<dbReference type="Proteomes" id="UP000001175">
    <property type="component" value="Chromosome"/>
</dbReference>
<organism evidence="2 3">
    <name type="scientific">Synechococcus sp. (strain ATCC 27144 / PCC 6301 / SAUG 1402/1)</name>
    <name type="common">Anacystis nidulans</name>
    <dbReference type="NCBI Taxonomy" id="269084"/>
    <lineage>
        <taxon>Bacteria</taxon>
        <taxon>Bacillati</taxon>
        <taxon>Cyanobacteriota</taxon>
        <taxon>Cyanophyceae</taxon>
        <taxon>Synechococcales</taxon>
        <taxon>Synechococcaceae</taxon>
        <taxon>Synechococcus</taxon>
    </lineage>
</organism>
<name>A0A0H3K688_SYNP6</name>
<gene>
    <name evidence="2" type="ordered locus">syc0474_d</name>
</gene>
<sequence length="262" mass="29636">MKPRKSLDSLHGQVHRFIGVVDRFGRFEHSTKGSQETICIRDLHLADTDTPITPDHWWFKLRDIWLDAGVRVGDRVLFTVKVQRGSKGVDGPDVKESDNPRRQVMGCGSKPRSVAVLQRANHPKVELEALQREQARERVQLAQAQQECQRLQQVQEQLVEQNETLAQKLAIARTELEQEQQALQQLERAYTQLRFALRRSQHWSRPVLTAGTALAIGFGTGFGVVQVSPFAPCARGSALPLKISWVDQPSAIPLKLNHHAHF</sequence>
<feature type="coiled-coil region" evidence="1">
    <location>
        <begin position="125"/>
        <end position="196"/>
    </location>
</feature>
<dbReference type="KEGG" id="syc:syc0474_d"/>
<keyword evidence="1" id="KW-0175">Coiled coil</keyword>
<protein>
    <submittedName>
        <fullName evidence="2">Uncharacterized protein</fullName>
    </submittedName>
</protein>
<proteinExistence type="predicted"/>
<dbReference type="GeneID" id="72429928"/>
<evidence type="ECO:0000313" key="3">
    <source>
        <dbReference type="Proteomes" id="UP000001175"/>
    </source>
</evidence>
<reference evidence="2 3" key="1">
    <citation type="journal article" date="2007" name="Photosyn. Res.">
        <title>Complete nucleotide sequence of the freshwater unicellular cyanobacterium Synechococcus elongatus PCC 6301 chromosome: gene content and organization.</title>
        <authorList>
            <person name="Sugita C."/>
            <person name="Ogata K."/>
            <person name="Shikata M."/>
            <person name="Jikuya H."/>
            <person name="Takano J."/>
            <person name="Furumichi M."/>
            <person name="Kanehisa M."/>
            <person name="Omata T."/>
            <person name="Sugiura M."/>
            <person name="Sugita M."/>
        </authorList>
    </citation>
    <scope>NUCLEOTIDE SEQUENCE [LARGE SCALE GENOMIC DNA]</scope>
    <source>
        <strain evidence="3">ATCC 27144 / PCC 6301 / SAUG 1402/1</strain>
    </source>
</reference>
<dbReference type="RefSeq" id="WP_011242786.1">
    <property type="nucleotide sequence ID" value="NC_006576.1"/>
</dbReference>
<dbReference type="EMBL" id="AP008231">
    <property type="protein sequence ID" value="BAD78664.1"/>
    <property type="molecule type" value="Genomic_DNA"/>
</dbReference>
<accession>A0A0H3K688</accession>